<dbReference type="EMBL" id="RCTF01000015">
    <property type="protein sequence ID" value="RLP75441.1"/>
    <property type="molecule type" value="Genomic_DNA"/>
</dbReference>
<dbReference type="PANTHER" id="PTHR48079:SF6">
    <property type="entry name" value="NAD(P)-BINDING DOMAIN-CONTAINING PROTEIN-RELATED"/>
    <property type="match status" value="1"/>
</dbReference>
<accession>A0A3L7A791</accession>
<dbReference type="InterPro" id="IPR051783">
    <property type="entry name" value="NAD(P)-dependent_oxidoreduct"/>
</dbReference>
<evidence type="ECO:0000313" key="2">
    <source>
        <dbReference type="EMBL" id="RLP75441.1"/>
    </source>
</evidence>
<feature type="domain" description="NAD-dependent epimerase/dehydratase" evidence="1">
    <location>
        <begin position="3"/>
        <end position="218"/>
    </location>
</feature>
<dbReference type="Pfam" id="PF01370">
    <property type="entry name" value="Epimerase"/>
    <property type="match status" value="1"/>
</dbReference>
<dbReference type="AlphaFoldDB" id="A0A3L7A791"/>
<dbReference type="PANTHER" id="PTHR48079">
    <property type="entry name" value="PROTEIN YEEZ"/>
    <property type="match status" value="1"/>
</dbReference>
<dbReference type="GO" id="GO:0005737">
    <property type="term" value="C:cytoplasm"/>
    <property type="evidence" value="ECO:0007669"/>
    <property type="project" value="TreeGrafter"/>
</dbReference>
<dbReference type="RefSeq" id="WP_121624515.1">
    <property type="nucleotide sequence ID" value="NZ_JACIIW010000005.1"/>
</dbReference>
<comment type="caution">
    <text evidence="2">The sequence shown here is derived from an EMBL/GenBank/DDBJ whole genome shotgun (WGS) entry which is preliminary data.</text>
</comment>
<keyword evidence="3" id="KW-1185">Reference proteome</keyword>
<dbReference type="OrthoDB" id="9787292at2"/>
<dbReference type="InterPro" id="IPR036291">
    <property type="entry name" value="NAD(P)-bd_dom_sf"/>
</dbReference>
<dbReference type="InterPro" id="IPR001509">
    <property type="entry name" value="Epimerase_deHydtase"/>
</dbReference>
<protein>
    <submittedName>
        <fullName evidence="2">SDR family oxidoreductase</fullName>
    </submittedName>
</protein>
<sequence length="297" mass="30653">MRVFVTGATGFVGSAVVESLLEAGHQVVGLVRSEAGADALAARGAGVLRGDLEDHDSLRRGADGADAVIHAAFIHDFSAFARSCEIDRRAIGAIGAALQGTARPLLVTSGLALVAPGRPATEADMPPAATAGYPRASEAAVLELAAGGVNAGVVRLPASVHGAGDHGFVPFLIGLAREKGVSAYVGDGQNRWPAVHRRDAAQLYRLGIENAEAGATYHAIAEDGIRFRDIADAIGRRLGVPVRGVTPEAAPAHFSWMAHFAAMDMPASSARTRAALGWTPREIGLFADMAHAGYFPA</sequence>
<gene>
    <name evidence="2" type="ORF">D9R14_16895</name>
</gene>
<dbReference type="Gene3D" id="3.40.50.720">
    <property type="entry name" value="NAD(P)-binding Rossmann-like Domain"/>
    <property type="match status" value="1"/>
</dbReference>
<evidence type="ECO:0000259" key="1">
    <source>
        <dbReference type="Pfam" id="PF01370"/>
    </source>
</evidence>
<dbReference type="GO" id="GO:0004029">
    <property type="term" value="F:aldehyde dehydrogenase (NAD+) activity"/>
    <property type="evidence" value="ECO:0007669"/>
    <property type="project" value="TreeGrafter"/>
</dbReference>
<dbReference type="Proteomes" id="UP000269692">
    <property type="component" value="Unassembled WGS sequence"/>
</dbReference>
<name>A0A3L7A791_9HYPH</name>
<evidence type="ECO:0000313" key="3">
    <source>
        <dbReference type="Proteomes" id="UP000269692"/>
    </source>
</evidence>
<organism evidence="2 3">
    <name type="scientific">Xanthobacter tagetidis</name>
    <dbReference type="NCBI Taxonomy" id="60216"/>
    <lineage>
        <taxon>Bacteria</taxon>
        <taxon>Pseudomonadati</taxon>
        <taxon>Pseudomonadota</taxon>
        <taxon>Alphaproteobacteria</taxon>
        <taxon>Hyphomicrobiales</taxon>
        <taxon>Xanthobacteraceae</taxon>
        <taxon>Xanthobacter</taxon>
    </lineage>
</organism>
<dbReference type="SUPFAM" id="SSF51735">
    <property type="entry name" value="NAD(P)-binding Rossmann-fold domains"/>
    <property type="match status" value="1"/>
</dbReference>
<dbReference type="CDD" id="cd05262">
    <property type="entry name" value="SDR_a7"/>
    <property type="match status" value="1"/>
</dbReference>
<reference evidence="2 3" key="1">
    <citation type="submission" date="2018-10" db="EMBL/GenBank/DDBJ databases">
        <title>Xanthobacter tagetidis genome sequencing and assembly.</title>
        <authorList>
            <person name="Maclea K.S."/>
            <person name="Goen A.E."/>
            <person name="Fatima S.A."/>
        </authorList>
    </citation>
    <scope>NUCLEOTIDE SEQUENCE [LARGE SCALE GENOMIC DNA]</scope>
    <source>
        <strain evidence="2 3">ATCC 700314</strain>
    </source>
</reference>
<proteinExistence type="predicted"/>